<gene>
    <name evidence="2" type="ORF">M9Y10_034098</name>
</gene>
<name>A0ABR2KFX2_9EUKA</name>
<dbReference type="EMBL" id="JAPFFF010000005">
    <property type="protein sequence ID" value="KAK8889352.1"/>
    <property type="molecule type" value="Genomic_DNA"/>
</dbReference>
<reference evidence="2 3" key="1">
    <citation type="submission" date="2024-04" db="EMBL/GenBank/DDBJ databases">
        <title>Tritrichomonas musculus Genome.</title>
        <authorList>
            <person name="Alves-Ferreira E."/>
            <person name="Grigg M."/>
            <person name="Lorenzi H."/>
            <person name="Galac M."/>
        </authorList>
    </citation>
    <scope>NUCLEOTIDE SEQUENCE [LARGE SCALE GENOMIC DNA]</scope>
    <source>
        <strain evidence="2 3">EAF2021</strain>
    </source>
</reference>
<evidence type="ECO:0000313" key="2">
    <source>
        <dbReference type="EMBL" id="KAK8889352.1"/>
    </source>
</evidence>
<dbReference type="Proteomes" id="UP001470230">
    <property type="component" value="Unassembled WGS sequence"/>
</dbReference>
<evidence type="ECO:0000256" key="1">
    <source>
        <dbReference type="SAM" id="MobiDB-lite"/>
    </source>
</evidence>
<comment type="caution">
    <text evidence="2">The sequence shown here is derived from an EMBL/GenBank/DDBJ whole genome shotgun (WGS) entry which is preliminary data.</text>
</comment>
<proteinExistence type="predicted"/>
<protein>
    <submittedName>
        <fullName evidence="2">Uncharacterized protein</fullName>
    </submittedName>
</protein>
<sequence length="304" mass="35705">MDECCFLTTLPTAVPYLHTNPETKSSKNQEQIFSKSIRLYKSHDKLSVTKPIKPPSFGHSLTPRVRIRSISPFASGPKKPVLDDLSLRYLEDPDNNIPGSLEDCIEVRNILQQLLDFYLSEYNYKDSIMIKKCIIKIDVEIFKYQNQDEIDNKTEININIVVGKYINFWDTEYSEFLDFCKKENTRLDNYHKHELDSFDSSFKMERTHSPRFSNSARANRTDKPLNFSMSLKPTDRPLIVPDQSSKRKKPRRIENPKDRKDRIIDTQKFRVNAFVEFSNEIRALLIIIKKSFINDILRKNAEEK</sequence>
<keyword evidence="3" id="KW-1185">Reference proteome</keyword>
<organism evidence="2 3">
    <name type="scientific">Tritrichomonas musculus</name>
    <dbReference type="NCBI Taxonomy" id="1915356"/>
    <lineage>
        <taxon>Eukaryota</taxon>
        <taxon>Metamonada</taxon>
        <taxon>Parabasalia</taxon>
        <taxon>Tritrichomonadida</taxon>
        <taxon>Tritrichomonadidae</taxon>
        <taxon>Tritrichomonas</taxon>
    </lineage>
</organism>
<feature type="region of interest" description="Disordered" evidence="1">
    <location>
        <begin position="209"/>
        <end position="260"/>
    </location>
</feature>
<evidence type="ECO:0000313" key="3">
    <source>
        <dbReference type="Proteomes" id="UP001470230"/>
    </source>
</evidence>
<accession>A0ABR2KFX2</accession>